<dbReference type="EMBL" id="PDUG01000006">
    <property type="protein sequence ID" value="PIC15665.1"/>
    <property type="molecule type" value="Genomic_DNA"/>
</dbReference>
<name>A0A2G5SKM1_9PELO</name>
<dbReference type="Proteomes" id="UP000230233">
    <property type="component" value="Chromosome X"/>
</dbReference>
<accession>A0A2G5SKM1</accession>
<protein>
    <submittedName>
        <fullName evidence="1">Uncharacterized protein</fullName>
    </submittedName>
</protein>
<evidence type="ECO:0000313" key="2">
    <source>
        <dbReference type="Proteomes" id="UP000230233"/>
    </source>
</evidence>
<dbReference type="AlphaFoldDB" id="A0A2G5SKM1"/>
<reference evidence="2" key="1">
    <citation type="submission" date="2017-10" db="EMBL/GenBank/DDBJ databases">
        <title>Rapid genome shrinkage in a self-fertile nematode reveals novel sperm competition proteins.</title>
        <authorList>
            <person name="Yin D."/>
            <person name="Schwarz E.M."/>
            <person name="Thomas C.G."/>
            <person name="Felde R.L."/>
            <person name="Korf I.F."/>
            <person name="Cutter A.D."/>
            <person name="Schartner C.M."/>
            <person name="Ralston E.J."/>
            <person name="Meyer B.J."/>
            <person name="Haag E.S."/>
        </authorList>
    </citation>
    <scope>NUCLEOTIDE SEQUENCE [LARGE SCALE GENOMIC DNA]</scope>
    <source>
        <strain evidence="2">JU1422</strain>
    </source>
</reference>
<dbReference type="STRING" id="1611254.A0A2G5SKM1"/>
<evidence type="ECO:0000313" key="1">
    <source>
        <dbReference type="EMBL" id="PIC15665.1"/>
    </source>
</evidence>
<sequence length="138" mass="15907">MQRRVDMSMQLLTLLGNFKRLNYIITSDKKRVECTGHHRKAQCLDFVEQPVDVIKQEFHQKTRVEGKVQQLIGFLVQKDASEIGNDFAFRDEDPDRAEYFNTMIAEALTSFFNVPSGLSDVEPLNTVQDIVDRINNAE</sequence>
<gene>
    <name evidence="1" type="primary">Cnig_chr_X.g22549</name>
    <name evidence="1" type="ORF">B9Z55_022549</name>
</gene>
<proteinExistence type="predicted"/>
<comment type="caution">
    <text evidence="1">The sequence shown here is derived from an EMBL/GenBank/DDBJ whole genome shotgun (WGS) entry which is preliminary data.</text>
</comment>
<keyword evidence="2" id="KW-1185">Reference proteome</keyword>
<organism evidence="1 2">
    <name type="scientific">Caenorhabditis nigoni</name>
    <dbReference type="NCBI Taxonomy" id="1611254"/>
    <lineage>
        <taxon>Eukaryota</taxon>
        <taxon>Metazoa</taxon>
        <taxon>Ecdysozoa</taxon>
        <taxon>Nematoda</taxon>
        <taxon>Chromadorea</taxon>
        <taxon>Rhabditida</taxon>
        <taxon>Rhabditina</taxon>
        <taxon>Rhabditomorpha</taxon>
        <taxon>Rhabditoidea</taxon>
        <taxon>Rhabditidae</taxon>
        <taxon>Peloderinae</taxon>
        <taxon>Caenorhabditis</taxon>
    </lineage>
</organism>